<dbReference type="InterPro" id="IPR006330">
    <property type="entry name" value="Ado/ade_deaminase"/>
</dbReference>
<dbReference type="Gene3D" id="3.20.20.140">
    <property type="entry name" value="Metal-dependent hydrolases"/>
    <property type="match status" value="1"/>
</dbReference>
<dbReference type="Proteomes" id="UP000694941">
    <property type="component" value="Unplaced"/>
</dbReference>
<dbReference type="RefSeq" id="XP_022240792.1">
    <property type="nucleotide sequence ID" value="XM_022385084.1"/>
</dbReference>
<evidence type="ECO:0000313" key="9">
    <source>
        <dbReference type="RefSeq" id="XP_022240792.1"/>
    </source>
</evidence>
<evidence type="ECO:0000313" key="8">
    <source>
        <dbReference type="Proteomes" id="UP000694941"/>
    </source>
</evidence>
<evidence type="ECO:0000259" key="7">
    <source>
        <dbReference type="Pfam" id="PF00962"/>
    </source>
</evidence>
<dbReference type="SUPFAM" id="SSF51556">
    <property type="entry name" value="Metallo-dependent hydrolases"/>
    <property type="match status" value="1"/>
</dbReference>
<sequence length="402" mass="45134">MTTTVTHLPDATSKMPFLNCEGRLRYKQFDPEKLPKARVELHLHLDGSLRLTTIWELAQKKGIDLGCATLEDLKNTLIITKPKKLSDFLKPFHIFMPTIIGDSEALERVAYELCEDQAKQGVCYFEARFSPHLCSNTDGLPPDEIVSPDDDRAVTPKKVVESILKGLKRGEKDFNIKARAILCCIVGQSEWAEEVLQLCVEFKNQGVVAIDIAGDEAGEIVTSETEEHWTPKDIMIFQDTITKVFQKAQSLGIHRTAHAGEGGPAANVARAIKELQVERIGHGYHSIDDEEIYNQVLNLDIHLEACPYSSYLTGSVPLTTLKHPIIRYAEDNANFSINKDDSTITGTTLDDEYELLQCLGLREVHFVRANFNAARSAFLPEDEKEELLNHLKKMYGNIVTKK</sequence>
<proteinExistence type="inferred from homology"/>
<comment type="cofactor">
    <cofactor evidence="1">
        <name>Zn(2+)</name>
        <dbReference type="ChEBI" id="CHEBI:29105"/>
    </cofactor>
</comment>
<gene>
    <name evidence="9" type="primary">LOC106458766</name>
</gene>
<evidence type="ECO:0000256" key="2">
    <source>
        <dbReference type="ARBA" id="ARBA00006676"/>
    </source>
</evidence>
<evidence type="ECO:0000256" key="1">
    <source>
        <dbReference type="ARBA" id="ARBA00001947"/>
    </source>
</evidence>
<dbReference type="PANTHER" id="PTHR11409">
    <property type="entry name" value="ADENOSINE DEAMINASE"/>
    <property type="match status" value="1"/>
</dbReference>
<evidence type="ECO:0000256" key="6">
    <source>
        <dbReference type="ARBA" id="ARBA00022833"/>
    </source>
</evidence>
<evidence type="ECO:0000256" key="4">
    <source>
        <dbReference type="ARBA" id="ARBA00022723"/>
    </source>
</evidence>
<organism evidence="8 9">
    <name type="scientific">Limulus polyphemus</name>
    <name type="common">Atlantic horseshoe crab</name>
    <dbReference type="NCBI Taxonomy" id="6850"/>
    <lineage>
        <taxon>Eukaryota</taxon>
        <taxon>Metazoa</taxon>
        <taxon>Ecdysozoa</taxon>
        <taxon>Arthropoda</taxon>
        <taxon>Chelicerata</taxon>
        <taxon>Merostomata</taxon>
        <taxon>Xiphosura</taxon>
        <taxon>Limulidae</taxon>
        <taxon>Limulus</taxon>
    </lineage>
</organism>
<evidence type="ECO:0000256" key="5">
    <source>
        <dbReference type="ARBA" id="ARBA00022801"/>
    </source>
</evidence>
<keyword evidence="6" id="KW-0862">Zinc</keyword>
<keyword evidence="8" id="KW-1185">Reference proteome</keyword>
<comment type="similarity">
    <text evidence="2">Belongs to the metallo-dependent hydrolases superfamily. Adenosine and AMP deaminases family.</text>
</comment>
<dbReference type="GeneID" id="106458766"/>
<reference evidence="9" key="1">
    <citation type="submission" date="2025-08" db="UniProtKB">
        <authorList>
            <consortium name="RefSeq"/>
        </authorList>
    </citation>
    <scope>IDENTIFICATION</scope>
    <source>
        <tissue evidence="9">Muscle</tissue>
    </source>
</reference>
<dbReference type="NCBIfam" id="TIGR01430">
    <property type="entry name" value="aden_deam"/>
    <property type="match status" value="1"/>
</dbReference>
<keyword evidence="5" id="KW-0378">Hydrolase</keyword>
<dbReference type="PANTHER" id="PTHR11409:SF43">
    <property type="entry name" value="ADENOSINE DEAMINASE"/>
    <property type="match status" value="1"/>
</dbReference>
<protein>
    <recommendedName>
        <fullName evidence="3">adenosine deaminase</fullName>
        <ecNumber evidence="3">3.5.4.4</ecNumber>
    </recommendedName>
</protein>
<evidence type="ECO:0000256" key="3">
    <source>
        <dbReference type="ARBA" id="ARBA00012784"/>
    </source>
</evidence>
<keyword evidence="4" id="KW-0479">Metal-binding</keyword>
<feature type="domain" description="Adenosine deaminase" evidence="7">
    <location>
        <begin position="38"/>
        <end position="393"/>
    </location>
</feature>
<name>A0ABM1SAY7_LIMPO</name>
<accession>A0ABM1SAY7</accession>
<dbReference type="InterPro" id="IPR001365">
    <property type="entry name" value="A_deaminase_dom"/>
</dbReference>
<dbReference type="Pfam" id="PF00962">
    <property type="entry name" value="A_deaminase"/>
    <property type="match status" value="1"/>
</dbReference>
<dbReference type="EC" id="3.5.4.4" evidence="3"/>
<dbReference type="InterPro" id="IPR032466">
    <property type="entry name" value="Metal_Hydrolase"/>
</dbReference>